<dbReference type="PANTHER" id="PTHR35864:SF1">
    <property type="entry name" value="ZINC METALLOPROTEASE YWHC-RELATED"/>
    <property type="match status" value="1"/>
</dbReference>
<evidence type="ECO:0000256" key="8">
    <source>
        <dbReference type="ARBA" id="ARBA00022801"/>
    </source>
</evidence>
<evidence type="ECO:0000256" key="12">
    <source>
        <dbReference type="ARBA" id="ARBA00023136"/>
    </source>
</evidence>
<comment type="cofactor">
    <cofactor evidence="1">
        <name>Zn(2+)</name>
        <dbReference type="ChEBI" id="CHEBI:29105"/>
    </cofactor>
</comment>
<dbReference type="InterPro" id="IPR044537">
    <property type="entry name" value="Rip2-like"/>
</dbReference>
<evidence type="ECO:0000256" key="3">
    <source>
        <dbReference type="ARBA" id="ARBA00007931"/>
    </source>
</evidence>
<evidence type="ECO:0000256" key="9">
    <source>
        <dbReference type="ARBA" id="ARBA00022833"/>
    </source>
</evidence>
<keyword evidence="16" id="KW-1185">Reference proteome</keyword>
<keyword evidence="12 13" id="KW-0472">Membrane</keyword>
<sequence length="222" mass="24205">MTDLLIYFLFSAVPVVLAITLHEVAHGYTARLLGDPTAHQMGRITLNPIKHVDPMGTILLPGLLLASNAMLGSSLPIFGWAKPVPVNFGRLRHPKADMFWVAAAGPAANLVQAFVWTLIFAIAIRLELGAAALDWLRIACSAGVMTNLALMLLNLVPIPPLDGGRIAVSLLPYSLAVPFSRIEPYGFVLLFALLWLKVLDDPLRYGLQFFVNVLGRIINTFI</sequence>
<dbReference type="GO" id="GO:0008233">
    <property type="term" value="F:peptidase activity"/>
    <property type="evidence" value="ECO:0007669"/>
    <property type="project" value="UniProtKB-KW"/>
</dbReference>
<dbReference type="PANTHER" id="PTHR35864">
    <property type="entry name" value="ZINC METALLOPROTEASE MJ0611-RELATED"/>
    <property type="match status" value="1"/>
</dbReference>
<protein>
    <submittedName>
        <fullName evidence="15">Site-2 protease family protein</fullName>
    </submittedName>
</protein>
<dbReference type="EMBL" id="JBDIVE010000005">
    <property type="protein sequence ID" value="MEN3069026.1"/>
    <property type="molecule type" value="Genomic_DNA"/>
</dbReference>
<feature type="transmembrane region" description="Helical" evidence="13">
    <location>
        <begin position="58"/>
        <end position="78"/>
    </location>
</feature>
<keyword evidence="10 13" id="KW-1133">Transmembrane helix</keyword>
<dbReference type="CDD" id="cd06158">
    <property type="entry name" value="S2P-M50_like_1"/>
    <property type="match status" value="1"/>
</dbReference>
<dbReference type="GO" id="GO:0006508">
    <property type="term" value="P:proteolysis"/>
    <property type="evidence" value="ECO:0007669"/>
    <property type="project" value="UniProtKB-KW"/>
</dbReference>
<dbReference type="Pfam" id="PF02163">
    <property type="entry name" value="Peptidase_M50"/>
    <property type="match status" value="1"/>
</dbReference>
<keyword evidence="7" id="KW-0479">Metal-binding</keyword>
<feature type="transmembrane region" description="Helical" evidence="13">
    <location>
        <begin position="6"/>
        <end position="25"/>
    </location>
</feature>
<feature type="transmembrane region" description="Helical" evidence="13">
    <location>
        <begin position="135"/>
        <end position="156"/>
    </location>
</feature>
<comment type="subcellular location">
    <subcellularLocation>
        <location evidence="2">Cell membrane</location>
        <topology evidence="2">Multi-pass membrane protein</topology>
    </subcellularLocation>
</comment>
<evidence type="ECO:0000256" key="2">
    <source>
        <dbReference type="ARBA" id="ARBA00004651"/>
    </source>
</evidence>
<evidence type="ECO:0000313" key="16">
    <source>
        <dbReference type="Proteomes" id="UP001410394"/>
    </source>
</evidence>
<evidence type="ECO:0000256" key="6">
    <source>
        <dbReference type="ARBA" id="ARBA00022692"/>
    </source>
</evidence>
<evidence type="ECO:0000256" key="11">
    <source>
        <dbReference type="ARBA" id="ARBA00023049"/>
    </source>
</evidence>
<dbReference type="InterPro" id="IPR052348">
    <property type="entry name" value="Metallopeptidase_M50B"/>
</dbReference>
<feature type="transmembrane region" description="Helical" evidence="13">
    <location>
        <begin position="98"/>
        <end position="123"/>
    </location>
</feature>
<evidence type="ECO:0000256" key="4">
    <source>
        <dbReference type="ARBA" id="ARBA00022475"/>
    </source>
</evidence>
<keyword evidence="8" id="KW-0378">Hydrolase</keyword>
<gene>
    <name evidence="15" type="ORF">ABDB84_11100</name>
</gene>
<keyword evidence="9" id="KW-0862">Zinc</keyword>
<feature type="transmembrane region" description="Helical" evidence="13">
    <location>
        <begin position="176"/>
        <end position="196"/>
    </location>
</feature>
<evidence type="ECO:0000259" key="14">
    <source>
        <dbReference type="Pfam" id="PF02163"/>
    </source>
</evidence>
<dbReference type="RefSeq" id="WP_345919794.1">
    <property type="nucleotide sequence ID" value="NZ_JBDIVE010000005.1"/>
</dbReference>
<evidence type="ECO:0000256" key="1">
    <source>
        <dbReference type="ARBA" id="ARBA00001947"/>
    </source>
</evidence>
<keyword evidence="5 15" id="KW-0645">Protease</keyword>
<keyword evidence="6 13" id="KW-0812">Transmembrane</keyword>
<evidence type="ECO:0000256" key="7">
    <source>
        <dbReference type="ARBA" id="ARBA00022723"/>
    </source>
</evidence>
<evidence type="ECO:0000256" key="10">
    <source>
        <dbReference type="ARBA" id="ARBA00022989"/>
    </source>
</evidence>
<comment type="similarity">
    <text evidence="3">Belongs to the peptidase M50B family.</text>
</comment>
<dbReference type="InterPro" id="IPR008915">
    <property type="entry name" value="Peptidase_M50"/>
</dbReference>
<proteinExistence type="inferred from homology"/>
<evidence type="ECO:0000256" key="5">
    <source>
        <dbReference type="ARBA" id="ARBA00022670"/>
    </source>
</evidence>
<name>A0ABU9YZP5_9RHOO</name>
<evidence type="ECO:0000313" key="15">
    <source>
        <dbReference type="EMBL" id="MEN3069026.1"/>
    </source>
</evidence>
<accession>A0ABU9YZP5</accession>
<dbReference type="Proteomes" id="UP001410394">
    <property type="component" value="Unassembled WGS sequence"/>
</dbReference>
<keyword evidence="11" id="KW-0482">Metalloprotease</keyword>
<evidence type="ECO:0000256" key="13">
    <source>
        <dbReference type="SAM" id="Phobius"/>
    </source>
</evidence>
<organism evidence="15 16">
    <name type="scientific">Uliginosibacterium sediminicola</name>
    <dbReference type="NCBI Taxonomy" id="2024550"/>
    <lineage>
        <taxon>Bacteria</taxon>
        <taxon>Pseudomonadati</taxon>
        <taxon>Pseudomonadota</taxon>
        <taxon>Betaproteobacteria</taxon>
        <taxon>Rhodocyclales</taxon>
        <taxon>Zoogloeaceae</taxon>
        <taxon>Uliginosibacterium</taxon>
    </lineage>
</organism>
<reference evidence="15 16" key="1">
    <citation type="journal article" date="2018" name="Int. J. Syst. Evol. Microbiol.">
        <title>Uliginosibacterium sediminicola sp. nov., isolated from freshwater sediment.</title>
        <authorList>
            <person name="Hwang W.M."/>
            <person name="Kim S.M."/>
            <person name="Kang K."/>
            <person name="Ahn T.Y."/>
        </authorList>
    </citation>
    <scope>NUCLEOTIDE SEQUENCE [LARGE SCALE GENOMIC DNA]</scope>
    <source>
        <strain evidence="15 16">M1-21</strain>
    </source>
</reference>
<feature type="domain" description="Peptidase M50" evidence="14">
    <location>
        <begin position="135"/>
        <end position="186"/>
    </location>
</feature>
<comment type="caution">
    <text evidence="15">The sequence shown here is derived from an EMBL/GenBank/DDBJ whole genome shotgun (WGS) entry which is preliminary data.</text>
</comment>
<keyword evidence="4" id="KW-1003">Cell membrane</keyword>